<dbReference type="GO" id="GO:0005737">
    <property type="term" value="C:cytoplasm"/>
    <property type="evidence" value="ECO:0007669"/>
    <property type="project" value="TreeGrafter"/>
</dbReference>
<comment type="caution">
    <text evidence="1">The sequence shown here is derived from an EMBL/GenBank/DDBJ whole genome shotgun (WGS) entry which is preliminary data.</text>
</comment>
<dbReference type="GO" id="GO:0004197">
    <property type="term" value="F:cysteine-type endopeptidase activity"/>
    <property type="evidence" value="ECO:0007669"/>
    <property type="project" value="InterPro"/>
</dbReference>
<dbReference type="AlphaFoldDB" id="A0A835IML0"/>
<dbReference type="Pfam" id="PF03568">
    <property type="entry name" value="Separin_C"/>
    <property type="match status" value="1"/>
</dbReference>
<sequence length="80" mass="9549">MSSWFFPIVDTQENMSLWWKWRMKLNARLDKLMRGIEESWLGPWKCLLLSEPLDSTSIDDLEVECISRELTILVLDFDVQ</sequence>
<dbReference type="GO" id="GO:0051307">
    <property type="term" value="P:meiotic chromosome separation"/>
    <property type="evidence" value="ECO:0007669"/>
    <property type="project" value="TreeGrafter"/>
</dbReference>
<dbReference type="InterPro" id="IPR005314">
    <property type="entry name" value="Peptidase_C50"/>
</dbReference>
<organism evidence="1 2">
    <name type="scientific">Coptis chinensis</name>
    <dbReference type="NCBI Taxonomy" id="261450"/>
    <lineage>
        <taxon>Eukaryota</taxon>
        <taxon>Viridiplantae</taxon>
        <taxon>Streptophyta</taxon>
        <taxon>Embryophyta</taxon>
        <taxon>Tracheophyta</taxon>
        <taxon>Spermatophyta</taxon>
        <taxon>Magnoliopsida</taxon>
        <taxon>Ranunculales</taxon>
        <taxon>Ranunculaceae</taxon>
        <taxon>Coptidoideae</taxon>
        <taxon>Coptis</taxon>
    </lineage>
</organism>
<dbReference type="Proteomes" id="UP000631114">
    <property type="component" value="Unassembled WGS sequence"/>
</dbReference>
<gene>
    <name evidence="1" type="ORF">IFM89_006474</name>
</gene>
<dbReference type="OrthoDB" id="692727at2759"/>
<evidence type="ECO:0000313" key="1">
    <source>
        <dbReference type="EMBL" id="KAF9619287.1"/>
    </source>
</evidence>
<evidence type="ECO:0000313" key="2">
    <source>
        <dbReference type="Proteomes" id="UP000631114"/>
    </source>
</evidence>
<keyword evidence="2" id="KW-1185">Reference proteome</keyword>
<dbReference type="GO" id="GO:0006508">
    <property type="term" value="P:proteolysis"/>
    <property type="evidence" value="ECO:0007669"/>
    <property type="project" value="InterPro"/>
</dbReference>
<proteinExistence type="predicted"/>
<dbReference type="GO" id="GO:0005634">
    <property type="term" value="C:nucleus"/>
    <property type="evidence" value="ECO:0007669"/>
    <property type="project" value="InterPro"/>
</dbReference>
<dbReference type="EMBL" id="JADFTS010000002">
    <property type="protein sequence ID" value="KAF9619287.1"/>
    <property type="molecule type" value="Genomic_DNA"/>
</dbReference>
<feature type="non-terminal residue" evidence="1">
    <location>
        <position position="80"/>
    </location>
</feature>
<reference evidence="1 2" key="1">
    <citation type="submission" date="2020-10" db="EMBL/GenBank/DDBJ databases">
        <title>The Coptis chinensis genome and diversification of protoberbering-type alkaloids.</title>
        <authorList>
            <person name="Wang B."/>
            <person name="Shu S."/>
            <person name="Song C."/>
            <person name="Liu Y."/>
        </authorList>
    </citation>
    <scope>NUCLEOTIDE SEQUENCE [LARGE SCALE GENOMIC DNA]</scope>
    <source>
        <strain evidence="1">HL-2020</strain>
        <tissue evidence="1">Leaf</tissue>
    </source>
</reference>
<dbReference type="GO" id="GO:0072686">
    <property type="term" value="C:mitotic spindle"/>
    <property type="evidence" value="ECO:0007669"/>
    <property type="project" value="TreeGrafter"/>
</dbReference>
<protein>
    <submittedName>
        <fullName evidence="1">Uncharacterized protein</fullName>
    </submittedName>
</protein>
<accession>A0A835IML0</accession>
<dbReference type="PANTHER" id="PTHR12792">
    <property type="entry name" value="EXTRA SPINDLE POLES 1-RELATED"/>
    <property type="match status" value="1"/>
</dbReference>
<dbReference type="PANTHER" id="PTHR12792:SF0">
    <property type="entry name" value="SEPARIN"/>
    <property type="match status" value="1"/>
</dbReference>
<name>A0A835IML0_9MAGN</name>